<keyword evidence="3" id="KW-1185">Reference proteome</keyword>
<organism evidence="2 3">
    <name type="scientific">Lysobacter stagni</name>
    <dbReference type="NCBI Taxonomy" id="3045172"/>
    <lineage>
        <taxon>Bacteria</taxon>
        <taxon>Pseudomonadati</taxon>
        <taxon>Pseudomonadota</taxon>
        <taxon>Gammaproteobacteria</taxon>
        <taxon>Lysobacterales</taxon>
        <taxon>Lysobacteraceae</taxon>
        <taxon>Lysobacter</taxon>
    </lineage>
</organism>
<proteinExistence type="predicted"/>
<dbReference type="Proteomes" id="UP001321580">
    <property type="component" value="Unassembled WGS sequence"/>
</dbReference>
<name>A0ABT6XIR2_9GAMM</name>
<comment type="caution">
    <text evidence="2">The sequence shown here is derived from an EMBL/GenBank/DDBJ whole genome shotgun (WGS) entry which is preliminary data.</text>
</comment>
<protein>
    <recommendedName>
        <fullName evidence="4">YbjN domain-containing protein</fullName>
    </recommendedName>
</protein>
<evidence type="ECO:0000313" key="3">
    <source>
        <dbReference type="Proteomes" id="UP001321580"/>
    </source>
</evidence>
<reference evidence="2 3" key="1">
    <citation type="submission" date="2023-05" db="EMBL/GenBank/DDBJ databases">
        <title>Lysobacter sp. strain LF1 Genome sequencing and assembly.</title>
        <authorList>
            <person name="Jung Y."/>
        </authorList>
    </citation>
    <scope>NUCLEOTIDE SEQUENCE [LARGE SCALE GENOMIC DNA]</scope>
    <source>
        <strain evidence="2 3">LF1</strain>
    </source>
</reference>
<evidence type="ECO:0008006" key="4">
    <source>
        <dbReference type="Google" id="ProtNLM"/>
    </source>
</evidence>
<sequence length="168" mass="18317">MRQLVLAVALLSLLSGVPALAATNSAKADETVRSADPAIARQLDGLGYKYEVDEDGDYKLTFDMEDNGRSQLAYVISSVEKFGELRVREIWAPAYRAEDSEFPADVANRLLADSHSSKLGGWVKQGNMAVFVVKVPADAPASQLEDAIDFVLRSADSMEKELTGEDEF</sequence>
<evidence type="ECO:0000313" key="2">
    <source>
        <dbReference type="EMBL" id="MDI9240045.1"/>
    </source>
</evidence>
<dbReference type="EMBL" id="JASGBI010000001">
    <property type="protein sequence ID" value="MDI9240045.1"/>
    <property type="molecule type" value="Genomic_DNA"/>
</dbReference>
<keyword evidence="1" id="KW-0732">Signal</keyword>
<dbReference type="RefSeq" id="WP_283213401.1">
    <property type="nucleotide sequence ID" value="NZ_JASGBI010000001.1"/>
</dbReference>
<feature type="signal peptide" evidence="1">
    <location>
        <begin position="1"/>
        <end position="21"/>
    </location>
</feature>
<evidence type="ECO:0000256" key="1">
    <source>
        <dbReference type="SAM" id="SignalP"/>
    </source>
</evidence>
<feature type="chain" id="PRO_5045289683" description="YbjN domain-containing protein" evidence="1">
    <location>
        <begin position="22"/>
        <end position="168"/>
    </location>
</feature>
<accession>A0ABT6XIR2</accession>
<gene>
    <name evidence="2" type="ORF">QLQ15_14115</name>
</gene>